<evidence type="ECO:0000256" key="3">
    <source>
        <dbReference type="ARBA" id="ARBA00023002"/>
    </source>
</evidence>
<dbReference type="PANTHER" id="PTHR42877">
    <property type="entry name" value="L-ORNITHINE N(5)-MONOOXYGENASE-RELATED"/>
    <property type="match status" value="1"/>
</dbReference>
<dbReference type="Pfam" id="PF00743">
    <property type="entry name" value="FMO-like"/>
    <property type="match status" value="1"/>
</dbReference>
<keyword evidence="1" id="KW-0285">Flavoprotein</keyword>
<dbReference type="Proteomes" id="UP000298049">
    <property type="component" value="Chromosome"/>
</dbReference>
<dbReference type="Gene3D" id="3.50.50.60">
    <property type="entry name" value="FAD/NAD(P)-binding domain"/>
    <property type="match status" value="2"/>
</dbReference>
<dbReference type="PANTHER" id="PTHR42877:SF4">
    <property type="entry name" value="FAD_NAD(P)-BINDING DOMAIN-CONTAINING PROTEIN-RELATED"/>
    <property type="match status" value="1"/>
</dbReference>
<evidence type="ECO:0000313" key="5">
    <source>
        <dbReference type="Proteomes" id="UP000298049"/>
    </source>
</evidence>
<dbReference type="OrthoDB" id="312624at2"/>
<dbReference type="GO" id="GO:0004499">
    <property type="term" value="F:N,N-dimethylaniline monooxygenase activity"/>
    <property type="evidence" value="ECO:0007669"/>
    <property type="project" value="InterPro"/>
</dbReference>
<keyword evidence="5" id="KW-1185">Reference proteome</keyword>
<dbReference type="SUPFAM" id="SSF51905">
    <property type="entry name" value="FAD/NAD(P)-binding domain"/>
    <property type="match status" value="1"/>
</dbReference>
<proteinExistence type="predicted"/>
<dbReference type="AlphaFoldDB" id="A0A4P7XKT3"/>
<dbReference type="InterPro" id="IPR051209">
    <property type="entry name" value="FAD-bind_Monooxygenase_sf"/>
</dbReference>
<evidence type="ECO:0000313" key="4">
    <source>
        <dbReference type="EMBL" id="QCF27678.1"/>
    </source>
</evidence>
<dbReference type="KEGG" id="hmi:soil367_18075"/>
<dbReference type="RefSeq" id="WP_136550390.1">
    <property type="nucleotide sequence ID" value="NZ_CP031093.1"/>
</dbReference>
<dbReference type="InterPro" id="IPR020946">
    <property type="entry name" value="Flavin_mOase-like"/>
</dbReference>
<organism evidence="4 5">
    <name type="scientific">Hydrocarboniclastica marina</name>
    <dbReference type="NCBI Taxonomy" id="2259620"/>
    <lineage>
        <taxon>Bacteria</taxon>
        <taxon>Pseudomonadati</taxon>
        <taxon>Pseudomonadota</taxon>
        <taxon>Gammaproteobacteria</taxon>
        <taxon>Alteromonadales</taxon>
        <taxon>Alteromonadaceae</taxon>
        <taxon>Hydrocarboniclastica</taxon>
    </lineage>
</organism>
<dbReference type="GO" id="GO:0050660">
    <property type="term" value="F:flavin adenine dinucleotide binding"/>
    <property type="evidence" value="ECO:0007669"/>
    <property type="project" value="InterPro"/>
</dbReference>
<keyword evidence="3" id="KW-0560">Oxidoreductase</keyword>
<sequence length="515" mass="58853">MNSRPPINTAPQCVEAVIVGAGFGGLCMAIKLREAGIQNFVILEKDQEVGGSWRDNSYPGCACDVQSHMYSYSFFGKADWSKRYAPWHEIQQYILEAVDHYGLRPFIQFNQEVNSAHFDADTGRWNISAGSGQTFSCKHFILASGPLHVPAIPKIKGLDNFKGKVFHSAQWDHEYDLKGKNVVSIGTGGSAIQYVPEIAPHVAQLYVMQRSAAWVIPRDERKYGRIRKKLFQRFPVLRKLHRARLYWTNESRVWPVFHPALARALQKLAQLFIRIQVKDRQLVEKLTPDYTIGCKRVLISNKWYPTFNRKNVELVTDNVSEIRENSIVTQDGSERPADCIILGTGFIVDPRIYMKEFALTGLPGHDIHKDWKDGAESYLGVTTAGYPNMYQLVGPNSGLGHNSIIFMIEAQANYIIQCMQKLKQTGADYLDLRPEVQREFNEKVQEAIKGTVWNTGCTSWYQQDGGKNFAVWPWSTWRFWLRTRRLDAGEYRWMRCKPAQKPAVAEREEATALQP</sequence>
<gene>
    <name evidence="4" type="ORF">soil367_18075</name>
</gene>
<evidence type="ECO:0000256" key="1">
    <source>
        <dbReference type="ARBA" id="ARBA00022630"/>
    </source>
</evidence>
<dbReference type="EMBL" id="CP031093">
    <property type="protein sequence ID" value="QCF27678.1"/>
    <property type="molecule type" value="Genomic_DNA"/>
</dbReference>
<reference evidence="4 5" key="1">
    <citation type="submission" date="2018-07" db="EMBL/GenBank/DDBJ databases">
        <title>Marsedoiliclastica nanhaica gen. nov. sp. nov., a novel marine hydrocarbonoclastic bacterium isolated from an in-situ enriched hydrocarbon-degrading consortium in deep-sea sediment.</title>
        <authorList>
            <person name="Dong C."/>
            <person name="Ma T."/>
            <person name="Liu R."/>
            <person name="Shao Z."/>
        </authorList>
    </citation>
    <scope>NUCLEOTIDE SEQUENCE [LARGE SCALE GENOMIC DNA]</scope>
    <source>
        <strain evidence="5">soil36-7</strain>
    </source>
</reference>
<dbReference type="GO" id="GO:0050661">
    <property type="term" value="F:NADP binding"/>
    <property type="evidence" value="ECO:0007669"/>
    <property type="project" value="InterPro"/>
</dbReference>
<accession>A0A4P7XKT3</accession>
<evidence type="ECO:0000256" key="2">
    <source>
        <dbReference type="ARBA" id="ARBA00022827"/>
    </source>
</evidence>
<protein>
    <submittedName>
        <fullName evidence="4">NAD(P)/FAD-dependent oxidoreductase</fullName>
    </submittedName>
</protein>
<dbReference type="InterPro" id="IPR036188">
    <property type="entry name" value="FAD/NAD-bd_sf"/>
</dbReference>
<keyword evidence="2" id="KW-0274">FAD</keyword>
<name>A0A4P7XKT3_9ALTE</name>